<keyword evidence="2" id="KW-1185">Reference proteome</keyword>
<proteinExistence type="predicted"/>
<gene>
    <name evidence="1" type="ORF">KPL71_021455</name>
</gene>
<organism evidence="1 2">
    <name type="scientific">Citrus sinensis</name>
    <name type="common">Sweet orange</name>
    <name type="synonym">Citrus aurantium var. sinensis</name>
    <dbReference type="NCBI Taxonomy" id="2711"/>
    <lineage>
        <taxon>Eukaryota</taxon>
        <taxon>Viridiplantae</taxon>
        <taxon>Streptophyta</taxon>
        <taxon>Embryophyta</taxon>
        <taxon>Tracheophyta</taxon>
        <taxon>Spermatophyta</taxon>
        <taxon>Magnoliopsida</taxon>
        <taxon>eudicotyledons</taxon>
        <taxon>Gunneridae</taxon>
        <taxon>Pentapetalae</taxon>
        <taxon>rosids</taxon>
        <taxon>malvids</taxon>
        <taxon>Sapindales</taxon>
        <taxon>Rutaceae</taxon>
        <taxon>Aurantioideae</taxon>
        <taxon>Citrus</taxon>
    </lineage>
</organism>
<dbReference type="Proteomes" id="UP000829398">
    <property type="component" value="Chromosome 7"/>
</dbReference>
<evidence type="ECO:0000313" key="1">
    <source>
        <dbReference type="EMBL" id="KAH9716416.1"/>
    </source>
</evidence>
<protein>
    <submittedName>
        <fullName evidence="1">Retrovirus-related pol polyprotein from transposon RE2</fullName>
    </submittedName>
</protein>
<name>A0ACB8JF79_CITSI</name>
<evidence type="ECO:0000313" key="2">
    <source>
        <dbReference type="Proteomes" id="UP000829398"/>
    </source>
</evidence>
<comment type="caution">
    <text evidence="1">The sequence shown here is derived from an EMBL/GenBank/DDBJ whole genome shotgun (WGS) entry which is preliminary data.</text>
</comment>
<dbReference type="EMBL" id="CM039176">
    <property type="protein sequence ID" value="KAH9716416.1"/>
    <property type="molecule type" value="Genomic_DNA"/>
</dbReference>
<sequence length="810" mass="91499">MDIMVDLGIEVSMLAEACFITNIQEVFHLVLICHKTGHTADECWHRYDDPPLPKQFGRGKSFGPKPAYITNFDPFTSFVAPLIEEQYVAPYPCYNPISYSSYPAADSTVPEAYLSNYEGPADKGWYLDSGATHHLTNSMANMNVREEFRGSDQLVIGNGQAQAKLPFKFWWDAFHTAVYHINRLPSTALELLTPYEKIFKLKPDYSMLKCFGCTCYPYLRDYNKHKFDYHSSKCIFLGYSPVHKGYKCLHSSGKIYIARHVVFDESIFPYSTYSVFSSNESSPCSSQSLTPQQIYQLSTLSVTPVSVVNSSCNPQSAIPIRSSSQHSDNSSHIDNQHSHLQTHLPAIEPSIEPQTSSSPPHTSTVIQPNTHLMTTRSKAAMREEYATLMENDTWSLVPKTTDQKVVRNKWIYRVKYNTDGSVAKYKARLVAKGFQQIMGVNCFETFSLVIKPATVRVVLSIAVMNNWKIRQVNVNNDFLNGELSEEVFMDQPEGFISANKSDYVCKLHKSLYGLKQAPRACRKFALKDLGALSYFLGIEVLYGTNCIFLSQKKYIRDLLSKVKMLSCKDIDTPMSTGMKLQKEAQGNLGQYVEDATHYRSIVGGMQYLVLTRPEIAFSVHKLSQYVSAPTLQHLMACKKVLRYLKATQDYGLKFIKDGDLKLTGFTDADWAGDLDDRKSIGAYCIYLGHNLISWSSKKQPVIARSSAKSEYSATELAHNPVFHSRTNHIEIDIHYVRNKVLAGDLNIQFIPSEEQVADIMTKPLSFTRFSYLRAKLNVMPCPLSLRGAVKAAHYSSSLIKPRQQEIASEE</sequence>
<accession>A0ACB8JF79</accession>
<reference evidence="2" key="1">
    <citation type="journal article" date="2023" name="Hortic. Res.">
        <title>A chromosome-level phased genome enabling allele-level studies in sweet orange: a case study on citrus Huanglongbing tolerance.</title>
        <authorList>
            <person name="Wu B."/>
            <person name="Yu Q."/>
            <person name="Deng Z."/>
            <person name="Duan Y."/>
            <person name="Luo F."/>
            <person name="Gmitter F. Jr."/>
        </authorList>
    </citation>
    <scope>NUCLEOTIDE SEQUENCE [LARGE SCALE GENOMIC DNA]</scope>
    <source>
        <strain evidence="2">cv. Valencia</strain>
    </source>
</reference>